<proteinExistence type="predicted"/>
<dbReference type="EMBL" id="BAAAQM010000003">
    <property type="protein sequence ID" value="GAA1955443.1"/>
    <property type="molecule type" value="Genomic_DNA"/>
</dbReference>
<comment type="caution">
    <text evidence="1">The sequence shown here is derived from an EMBL/GenBank/DDBJ whole genome shotgun (WGS) entry which is preliminary data.</text>
</comment>
<keyword evidence="2" id="KW-1185">Reference proteome</keyword>
<reference evidence="2" key="1">
    <citation type="journal article" date="2019" name="Int. J. Syst. Evol. Microbiol.">
        <title>The Global Catalogue of Microorganisms (GCM) 10K type strain sequencing project: providing services to taxonomists for standard genome sequencing and annotation.</title>
        <authorList>
            <consortium name="The Broad Institute Genomics Platform"/>
            <consortium name="The Broad Institute Genome Sequencing Center for Infectious Disease"/>
            <person name="Wu L."/>
            <person name="Ma J."/>
        </authorList>
    </citation>
    <scope>NUCLEOTIDE SEQUENCE [LARGE SCALE GENOMIC DNA]</scope>
    <source>
        <strain evidence="2">JCM 16013</strain>
    </source>
</reference>
<sequence>MDMLSEHRSGRLVAWGNAWLAGHASLDSAAERVMADGDDPHRVTGVPGEDGEVGWTIALGRLRAAGVTGLRLALPRPGDPLGLKGPAAFNQAAIAAGEAVLTDGPALGVVPSVDGYGPNGDRGHTVRWTVTPVEGGAAPAPTLSEAERELAAALREAAEELARLDVARWRPELAESLAAIRGHGRAPEAVLAPGYPPRAVKVLTQAQRLAAIADLAGQDEGGSVTALESRLRASALVGLERVTRRAQLAAYHSILEPGRVD</sequence>
<protein>
    <submittedName>
        <fullName evidence="1">Uncharacterized protein</fullName>
    </submittedName>
</protein>
<gene>
    <name evidence="1" type="ORF">GCM10009838_08900</name>
</gene>
<accession>A0ABP5C0T1</accession>
<dbReference type="Proteomes" id="UP001499854">
    <property type="component" value="Unassembled WGS sequence"/>
</dbReference>
<name>A0ABP5C0T1_9ACTN</name>
<organism evidence="1 2">
    <name type="scientific">Catenulispora subtropica</name>
    <dbReference type="NCBI Taxonomy" id="450798"/>
    <lineage>
        <taxon>Bacteria</taxon>
        <taxon>Bacillati</taxon>
        <taxon>Actinomycetota</taxon>
        <taxon>Actinomycetes</taxon>
        <taxon>Catenulisporales</taxon>
        <taxon>Catenulisporaceae</taxon>
        <taxon>Catenulispora</taxon>
    </lineage>
</organism>
<evidence type="ECO:0000313" key="1">
    <source>
        <dbReference type="EMBL" id="GAA1955443.1"/>
    </source>
</evidence>
<evidence type="ECO:0000313" key="2">
    <source>
        <dbReference type="Proteomes" id="UP001499854"/>
    </source>
</evidence>